<evidence type="ECO:0000256" key="15">
    <source>
        <dbReference type="SAM" id="MobiDB-lite"/>
    </source>
</evidence>
<dbReference type="CDD" id="cd00519">
    <property type="entry name" value="Lipase_3"/>
    <property type="match status" value="1"/>
</dbReference>
<dbReference type="PANTHER" id="PTHR45792:SF8">
    <property type="entry name" value="DIACYLGLYCEROL LIPASE-ALPHA"/>
    <property type="match status" value="1"/>
</dbReference>
<evidence type="ECO:0000256" key="10">
    <source>
        <dbReference type="ARBA" id="ARBA00022989"/>
    </source>
</evidence>
<dbReference type="GO" id="GO:0046340">
    <property type="term" value="P:diacylglycerol catabolic process"/>
    <property type="evidence" value="ECO:0007669"/>
    <property type="project" value="TreeGrafter"/>
</dbReference>
<dbReference type="Pfam" id="PF01764">
    <property type="entry name" value="Lipase_3"/>
    <property type="match status" value="1"/>
</dbReference>
<dbReference type="WBParaSite" id="maker-uti_cns_0005990-snap-gene-0.4-mRNA-1">
    <property type="protein sequence ID" value="maker-uti_cns_0005990-snap-gene-0.4-mRNA-1"/>
    <property type="gene ID" value="maker-uti_cns_0005990-snap-gene-0.4"/>
</dbReference>
<feature type="compositionally biased region" description="Basic residues" evidence="15">
    <location>
        <begin position="155"/>
        <end position="166"/>
    </location>
</feature>
<evidence type="ECO:0000256" key="5">
    <source>
        <dbReference type="ARBA" id="ARBA00022692"/>
    </source>
</evidence>
<keyword evidence="11" id="KW-0443">Lipid metabolism</keyword>
<keyword evidence="17" id="KW-1185">Reference proteome</keyword>
<comment type="subcellular location">
    <subcellularLocation>
        <location evidence="2">Cell membrane</location>
        <topology evidence="2">Multi-pass membrane protein</topology>
    </subcellularLocation>
</comment>
<evidence type="ECO:0000256" key="8">
    <source>
        <dbReference type="ARBA" id="ARBA00022837"/>
    </source>
</evidence>
<protein>
    <recommendedName>
        <fullName evidence="14">sn-1-specific diacylglycerol lipase</fullName>
        <ecNumber evidence="14">3.1.1.116</ecNumber>
    </recommendedName>
</protein>
<evidence type="ECO:0000256" key="1">
    <source>
        <dbReference type="ARBA" id="ARBA00001913"/>
    </source>
</evidence>
<dbReference type="PANTHER" id="PTHR45792">
    <property type="entry name" value="DIACYLGLYCEROL LIPASE HOMOLOG-RELATED"/>
    <property type="match status" value="1"/>
</dbReference>
<evidence type="ECO:0000256" key="3">
    <source>
        <dbReference type="ARBA" id="ARBA00022475"/>
    </source>
</evidence>
<reference evidence="18" key="1">
    <citation type="submission" date="2016-11" db="UniProtKB">
        <authorList>
            <consortium name="WormBaseParasite"/>
        </authorList>
    </citation>
    <scope>IDENTIFICATION</scope>
</reference>
<evidence type="ECO:0000256" key="4">
    <source>
        <dbReference type="ARBA" id="ARBA00022553"/>
    </source>
</evidence>
<dbReference type="GO" id="GO:0005886">
    <property type="term" value="C:plasma membrane"/>
    <property type="evidence" value="ECO:0007669"/>
    <property type="project" value="UniProtKB-SubCell"/>
</dbReference>
<keyword evidence="7" id="KW-0378">Hydrolase</keyword>
<name>A0A1I8HGW0_9PLAT</name>
<feature type="domain" description="Fungal lipase-type" evidence="16">
    <location>
        <begin position="416"/>
        <end position="533"/>
    </location>
</feature>
<evidence type="ECO:0000256" key="12">
    <source>
        <dbReference type="ARBA" id="ARBA00023136"/>
    </source>
</evidence>
<evidence type="ECO:0000256" key="9">
    <source>
        <dbReference type="ARBA" id="ARBA00022963"/>
    </source>
</evidence>
<evidence type="ECO:0000256" key="11">
    <source>
        <dbReference type="ARBA" id="ARBA00023098"/>
    </source>
</evidence>
<organism evidence="17 18">
    <name type="scientific">Macrostomum lignano</name>
    <dbReference type="NCBI Taxonomy" id="282301"/>
    <lineage>
        <taxon>Eukaryota</taxon>
        <taxon>Metazoa</taxon>
        <taxon>Spiralia</taxon>
        <taxon>Lophotrochozoa</taxon>
        <taxon>Platyhelminthes</taxon>
        <taxon>Rhabditophora</taxon>
        <taxon>Macrostomorpha</taxon>
        <taxon>Macrostomida</taxon>
        <taxon>Macrostomidae</taxon>
        <taxon>Macrostomum</taxon>
    </lineage>
</organism>
<feature type="region of interest" description="Disordered" evidence="15">
    <location>
        <begin position="532"/>
        <end position="561"/>
    </location>
</feature>
<dbReference type="AlphaFoldDB" id="A0A1I8HGW0"/>
<keyword evidence="12" id="KW-0472">Membrane</keyword>
<evidence type="ECO:0000259" key="16">
    <source>
        <dbReference type="Pfam" id="PF01764"/>
    </source>
</evidence>
<evidence type="ECO:0000256" key="13">
    <source>
        <dbReference type="ARBA" id="ARBA00024531"/>
    </source>
</evidence>
<evidence type="ECO:0000313" key="18">
    <source>
        <dbReference type="WBParaSite" id="maker-uti_cns_0005990-snap-gene-0.4-mRNA-1"/>
    </source>
</evidence>
<dbReference type="EC" id="3.1.1.116" evidence="14"/>
<keyword evidence="4" id="KW-0597">Phosphoprotein</keyword>
<evidence type="ECO:0000313" key="17">
    <source>
        <dbReference type="Proteomes" id="UP000095280"/>
    </source>
</evidence>
<evidence type="ECO:0000256" key="6">
    <source>
        <dbReference type="ARBA" id="ARBA00022723"/>
    </source>
</evidence>
<comment type="catalytic activity">
    <reaction evidence="13">
        <text>a 1,2-diacyl-sn-glycerol + H2O = a 2-acylglycerol + a fatty acid + H(+)</text>
        <dbReference type="Rhea" id="RHEA:33275"/>
        <dbReference type="ChEBI" id="CHEBI:15377"/>
        <dbReference type="ChEBI" id="CHEBI:15378"/>
        <dbReference type="ChEBI" id="CHEBI:17389"/>
        <dbReference type="ChEBI" id="CHEBI:17815"/>
        <dbReference type="ChEBI" id="CHEBI:28868"/>
        <dbReference type="EC" id="3.1.1.116"/>
    </reaction>
    <physiologicalReaction direction="left-to-right" evidence="13">
        <dbReference type="Rhea" id="RHEA:33276"/>
    </physiologicalReaction>
</comment>
<dbReference type="SUPFAM" id="SSF53474">
    <property type="entry name" value="alpha/beta-Hydrolases"/>
    <property type="match status" value="1"/>
</dbReference>
<keyword evidence="10" id="KW-1133">Transmembrane helix</keyword>
<keyword evidence="9" id="KW-0442">Lipid degradation</keyword>
<proteinExistence type="predicted"/>
<dbReference type="Proteomes" id="UP000095280">
    <property type="component" value="Unplaced"/>
</dbReference>
<keyword evidence="3" id="KW-1003">Cell membrane</keyword>
<keyword evidence="6" id="KW-0479">Metal-binding</keyword>
<feature type="region of interest" description="Disordered" evidence="15">
    <location>
        <begin position="139"/>
        <end position="166"/>
    </location>
</feature>
<comment type="cofactor">
    <cofactor evidence="1">
        <name>Ca(2+)</name>
        <dbReference type="ChEBI" id="CHEBI:29108"/>
    </cofactor>
</comment>
<sequence>MLSVLLIYNPMTDSSTEEFSSAPTTSGTVLPAEDRVNSTIATTTAVNGLELVNRSVSEWGRTVLSALFVLEILLLILGVVVLIRLRYFVSCTGRYSPIRVMTVVVAVNWSVTVLVLLTVWCVFDRAGRSWVKTRRFQQQQQQRQQQRRSVLDATKRRKTGSSRRRNLKHRQALLQYEQIWDRRFRRMFCCLSNSEASGAGSTEGAFAEVARLFSDFFQDLDVVPSDVVAGLVLLRRCQKLLARETLKDKSNQVLQFMSGRPIYLSTNFLQLTDPIELSNYRIALRCMKYALAAYGCPMLAYTGRLCCLLCDLNMCCCGSAQTLTREDRPRRDSTASCSSVCNSADNDYCDSDNSDRSQTAGCCCCRLYRPEASIEALLRQRGIDGSQFRLLHLCTDLGIERTPFYVGIDYRMRRVIVAIRGTLSLQDVLTDLTADSEAIPGCGSGGGAVEDDSDEGWFGHRGMVRTAIYIQSTLAKRRLIEQALDEPNCQNFDLILTGHSLGAGIASILGLLMRPIYGQRLQVLAFSPPVAASAEDKPLSDEDDEDSDNFEMPMRSQLQRPVSLHENLSGYCYYLFPDEESGRRR</sequence>
<dbReference type="InterPro" id="IPR029058">
    <property type="entry name" value="AB_hydrolase_fold"/>
</dbReference>
<dbReference type="InterPro" id="IPR052214">
    <property type="entry name" value="DAG_Lipase-Related"/>
</dbReference>
<dbReference type="GO" id="GO:0046872">
    <property type="term" value="F:metal ion binding"/>
    <property type="evidence" value="ECO:0007669"/>
    <property type="project" value="UniProtKB-KW"/>
</dbReference>
<dbReference type="InterPro" id="IPR002921">
    <property type="entry name" value="Fungal_lipase-type"/>
</dbReference>
<evidence type="ECO:0000256" key="14">
    <source>
        <dbReference type="ARBA" id="ARBA00026104"/>
    </source>
</evidence>
<accession>A0A1I8HGW0</accession>
<keyword evidence="8" id="KW-0106">Calcium</keyword>
<keyword evidence="5" id="KW-0812">Transmembrane</keyword>
<dbReference type="GO" id="GO:0019369">
    <property type="term" value="P:arachidonate metabolic process"/>
    <property type="evidence" value="ECO:0007669"/>
    <property type="project" value="TreeGrafter"/>
</dbReference>
<evidence type="ECO:0000256" key="2">
    <source>
        <dbReference type="ARBA" id="ARBA00004651"/>
    </source>
</evidence>
<evidence type="ECO:0000256" key="7">
    <source>
        <dbReference type="ARBA" id="ARBA00022801"/>
    </source>
</evidence>
<dbReference type="GO" id="GO:0016298">
    <property type="term" value="F:lipase activity"/>
    <property type="evidence" value="ECO:0007669"/>
    <property type="project" value="TreeGrafter"/>
</dbReference>
<feature type="compositionally biased region" description="Low complexity" evidence="15">
    <location>
        <begin position="139"/>
        <end position="148"/>
    </location>
</feature>
<dbReference type="Gene3D" id="3.40.50.1820">
    <property type="entry name" value="alpha/beta hydrolase"/>
    <property type="match status" value="1"/>
</dbReference>